<dbReference type="Proteomes" id="UP000229782">
    <property type="component" value="Unassembled WGS sequence"/>
</dbReference>
<evidence type="ECO:0000313" key="5">
    <source>
        <dbReference type="EMBL" id="PIR03049.1"/>
    </source>
</evidence>
<dbReference type="InterPro" id="IPR003593">
    <property type="entry name" value="AAA+_ATPase"/>
</dbReference>
<dbReference type="PROSITE" id="PS50893">
    <property type="entry name" value="ABC_TRANSPORTER_2"/>
    <property type="match status" value="1"/>
</dbReference>
<protein>
    <submittedName>
        <fullName evidence="5">Fe-S cluster assembly ATPase SufC</fullName>
    </submittedName>
</protein>
<dbReference type="InterPro" id="IPR027417">
    <property type="entry name" value="P-loop_NTPase"/>
</dbReference>
<evidence type="ECO:0000256" key="1">
    <source>
        <dbReference type="ARBA" id="ARBA00006216"/>
    </source>
</evidence>
<dbReference type="GO" id="GO:0005524">
    <property type="term" value="F:ATP binding"/>
    <property type="evidence" value="ECO:0007669"/>
    <property type="project" value="UniProtKB-KW"/>
</dbReference>
<dbReference type="CDD" id="cd03217">
    <property type="entry name" value="ABC_FeS_Assembly"/>
    <property type="match status" value="1"/>
</dbReference>
<dbReference type="PANTHER" id="PTHR43204">
    <property type="entry name" value="ABC TRANSPORTER I FAMILY MEMBER 6, CHLOROPLASTIC"/>
    <property type="match status" value="1"/>
</dbReference>
<dbReference type="Gene3D" id="3.40.50.300">
    <property type="entry name" value="P-loop containing nucleotide triphosphate hydrolases"/>
    <property type="match status" value="1"/>
</dbReference>
<comment type="similarity">
    <text evidence="1">Belongs to the ABC transporter superfamily. Ycf16 family.</text>
</comment>
<dbReference type="InterPro" id="IPR017871">
    <property type="entry name" value="ABC_transporter-like_CS"/>
</dbReference>
<sequence length="242" mass="26727">MSLHIQNLHVSADGKEILKGVDLDVPKGSVVVIMGPNGSGKSTLANTLAGHPKYQITSGTIELDGADITQDKANERAKKGLFLSMQYPPEIEGVTIANFLRLAVNAQREEKLNPLKIHAMLVKKMKELAIDESFLRRYLNVGLSGGEKKKLEILQLSILNPTYAILDETDSGLDVDALRTVSDGINLFRGKEKGILLITHYNRILQYVKPDDVYIMQDGKIVKSGKSELAEEIEKKGYLEVK</sequence>
<name>A0A2H0N2C3_9BACT</name>
<evidence type="ECO:0000259" key="4">
    <source>
        <dbReference type="PROSITE" id="PS50893"/>
    </source>
</evidence>
<dbReference type="EMBL" id="PCWM01000056">
    <property type="protein sequence ID" value="PIR03049.1"/>
    <property type="molecule type" value="Genomic_DNA"/>
</dbReference>
<accession>A0A2H0N2C3</accession>
<dbReference type="InterPro" id="IPR003439">
    <property type="entry name" value="ABC_transporter-like_ATP-bd"/>
</dbReference>
<organism evidence="5 6">
    <name type="scientific">Candidatus Magasanikbacteria bacterium CG11_big_fil_rev_8_21_14_0_20_43_7</name>
    <dbReference type="NCBI Taxonomy" id="1974654"/>
    <lineage>
        <taxon>Bacteria</taxon>
        <taxon>Candidatus Magasanikiibacteriota</taxon>
    </lineage>
</organism>
<dbReference type="InterPro" id="IPR010230">
    <property type="entry name" value="FeS-cluster_ATPase_SufC"/>
</dbReference>
<dbReference type="SMART" id="SM00382">
    <property type="entry name" value="AAA"/>
    <property type="match status" value="1"/>
</dbReference>
<feature type="domain" description="ABC transporter" evidence="4">
    <location>
        <begin position="3"/>
        <end position="241"/>
    </location>
</feature>
<dbReference type="SUPFAM" id="SSF52540">
    <property type="entry name" value="P-loop containing nucleoside triphosphate hydrolases"/>
    <property type="match status" value="1"/>
</dbReference>
<keyword evidence="2" id="KW-0547">Nucleotide-binding</keyword>
<proteinExistence type="inferred from homology"/>
<dbReference type="PANTHER" id="PTHR43204:SF1">
    <property type="entry name" value="ABC TRANSPORTER I FAMILY MEMBER 6, CHLOROPLASTIC"/>
    <property type="match status" value="1"/>
</dbReference>
<reference evidence="5 6" key="1">
    <citation type="submission" date="2017-09" db="EMBL/GenBank/DDBJ databases">
        <title>Depth-based differentiation of microbial function through sediment-hosted aquifers and enrichment of novel symbionts in the deep terrestrial subsurface.</title>
        <authorList>
            <person name="Probst A.J."/>
            <person name="Ladd B."/>
            <person name="Jarett J.K."/>
            <person name="Geller-Mcgrath D.E."/>
            <person name="Sieber C.M."/>
            <person name="Emerson J.B."/>
            <person name="Anantharaman K."/>
            <person name="Thomas B.C."/>
            <person name="Malmstrom R."/>
            <person name="Stieglmeier M."/>
            <person name="Klingl A."/>
            <person name="Woyke T."/>
            <person name="Ryan C.M."/>
            <person name="Banfield J.F."/>
        </authorList>
    </citation>
    <scope>NUCLEOTIDE SEQUENCE [LARGE SCALE GENOMIC DNA]</scope>
    <source>
        <strain evidence="5">CG11_big_fil_rev_8_21_14_0_20_43_7</strain>
    </source>
</reference>
<gene>
    <name evidence="5" type="primary">sufC</name>
    <name evidence="5" type="ORF">COV60_02420</name>
</gene>
<dbReference type="PROSITE" id="PS00211">
    <property type="entry name" value="ABC_TRANSPORTER_1"/>
    <property type="match status" value="1"/>
</dbReference>
<keyword evidence="3" id="KW-0067">ATP-binding</keyword>
<evidence type="ECO:0000313" key="6">
    <source>
        <dbReference type="Proteomes" id="UP000229782"/>
    </source>
</evidence>
<evidence type="ECO:0000256" key="3">
    <source>
        <dbReference type="ARBA" id="ARBA00022840"/>
    </source>
</evidence>
<dbReference type="AlphaFoldDB" id="A0A2H0N2C3"/>
<dbReference type="Pfam" id="PF00005">
    <property type="entry name" value="ABC_tran"/>
    <property type="match status" value="1"/>
</dbReference>
<evidence type="ECO:0000256" key="2">
    <source>
        <dbReference type="ARBA" id="ARBA00022741"/>
    </source>
</evidence>
<dbReference type="NCBIfam" id="TIGR01978">
    <property type="entry name" value="sufC"/>
    <property type="match status" value="1"/>
</dbReference>
<comment type="caution">
    <text evidence="5">The sequence shown here is derived from an EMBL/GenBank/DDBJ whole genome shotgun (WGS) entry which is preliminary data.</text>
</comment>
<dbReference type="GO" id="GO:0016887">
    <property type="term" value="F:ATP hydrolysis activity"/>
    <property type="evidence" value="ECO:0007669"/>
    <property type="project" value="InterPro"/>
</dbReference>